<evidence type="ECO:0000313" key="2">
    <source>
        <dbReference type="EMBL" id="GKV01444.1"/>
    </source>
</evidence>
<name>A0AAV5INH0_9ROSI</name>
<protein>
    <submittedName>
        <fullName evidence="2">Uncharacterized protein</fullName>
    </submittedName>
</protein>
<gene>
    <name evidence="2" type="ORF">SLEP1_g13995</name>
</gene>
<evidence type="ECO:0000256" key="1">
    <source>
        <dbReference type="SAM" id="MobiDB-lite"/>
    </source>
</evidence>
<comment type="caution">
    <text evidence="2">The sequence shown here is derived from an EMBL/GenBank/DDBJ whole genome shotgun (WGS) entry which is preliminary data.</text>
</comment>
<reference evidence="2 3" key="1">
    <citation type="journal article" date="2021" name="Commun. Biol.">
        <title>The genome of Shorea leprosula (Dipterocarpaceae) highlights the ecological relevance of drought in aseasonal tropical rainforests.</title>
        <authorList>
            <person name="Ng K.K.S."/>
            <person name="Kobayashi M.J."/>
            <person name="Fawcett J.A."/>
            <person name="Hatakeyama M."/>
            <person name="Paape T."/>
            <person name="Ng C.H."/>
            <person name="Ang C.C."/>
            <person name="Tnah L.H."/>
            <person name="Lee C.T."/>
            <person name="Nishiyama T."/>
            <person name="Sese J."/>
            <person name="O'Brien M.J."/>
            <person name="Copetti D."/>
            <person name="Mohd Noor M.I."/>
            <person name="Ong R.C."/>
            <person name="Putra M."/>
            <person name="Sireger I.Z."/>
            <person name="Indrioko S."/>
            <person name="Kosugi Y."/>
            <person name="Izuno A."/>
            <person name="Isagi Y."/>
            <person name="Lee S.L."/>
            <person name="Shimizu K.K."/>
        </authorList>
    </citation>
    <scope>NUCLEOTIDE SEQUENCE [LARGE SCALE GENOMIC DNA]</scope>
    <source>
        <strain evidence="2">214</strain>
    </source>
</reference>
<keyword evidence="3" id="KW-1185">Reference proteome</keyword>
<organism evidence="2 3">
    <name type="scientific">Rubroshorea leprosula</name>
    <dbReference type="NCBI Taxonomy" id="152421"/>
    <lineage>
        <taxon>Eukaryota</taxon>
        <taxon>Viridiplantae</taxon>
        <taxon>Streptophyta</taxon>
        <taxon>Embryophyta</taxon>
        <taxon>Tracheophyta</taxon>
        <taxon>Spermatophyta</taxon>
        <taxon>Magnoliopsida</taxon>
        <taxon>eudicotyledons</taxon>
        <taxon>Gunneridae</taxon>
        <taxon>Pentapetalae</taxon>
        <taxon>rosids</taxon>
        <taxon>malvids</taxon>
        <taxon>Malvales</taxon>
        <taxon>Dipterocarpaceae</taxon>
        <taxon>Rubroshorea</taxon>
    </lineage>
</organism>
<feature type="region of interest" description="Disordered" evidence="1">
    <location>
        <begin position="1"/>
        <end position="45"/>
    </location>
</feature>
<sequence>MKSMDDEMETKQDDQKDDLELQLPKNNDHPTTIEQKFNPVPSGFP</sequence>
<evidence type="ECO:0000313" key="3">
    <source>
        <dbReference type="Proteomes" id="UP001054252"/>
    </source>
</evidence>
<dbReference type="AlphaFoldDB" id="A0AAV5INH0"/>
<dbReference type="Proteomes" id="UP001054252">
    <property type="component" value="Unassembled WGS sequence"/>
</dbReference>
<accession>A0AAV5INH0</accession>
<dbReference type="EMBL" id="BPVZ01000017">
    <property type="protein sequence ID" value="GKV01444.1"/>
    <property type="molecule type" value="Genomic_DNA"/>
</dbReference>
<proteinExistence type="predicted"/>